<accession>A0A6H5HBF1</accession>
<feature type="non-terminal residue" evidence="1">
    <location>
        <position position="1"/>
    </location>
</feature>
<dbReference type="AlphaFoldDB" id="A0A6H5HBF1"/>
<keyword evidence="2" id="KW-1185">Reference proteome</keyword>
<sequence>GSTGAPAQQCSRTFMNFHDHRLAVAVAPSCWVNLMHRNFVPLPQGQCAYGSPAMIPDVIKISVQMVSLKGLGRSSIDREFKGFGVFSREAPGYQSSNVQEFMNFHDHCLIDAMATSSRIATSSTETWCLYLKDNVHDVQGLPYNGLLHTVAPP</sequence>
<reference evidence="1 2" key="1">
    <citation type="submission" date="2020-02" db="EMBL/GenBank/DDBJ databases">
        <authorList>
            <person name="Ferguson B K."/>
        </authorList>
    </citation>
    <scope>NUCLEOTIDE SEQUENCE [LARGE SCALE GENOMIC DNA]</scope>
</reference>
<evidence type="ECO:0000313" key="2">
    <source>
        <dbReference type="Proteomes" id="UP000479000"/>
    </source>
</evidence>
<evidence type="ECO:0000313" key="1">
    <source>
        <dbReference type="EMBL" id="CAB0013926.1"/>
    </source>
</evidence>
<dbReference type="EMBL" id="CADCXU010027049">
    <property type="protein sequence ID" value="CAB0013926.1"/>
    <property type="molecule type" value="Genomic_DNA"/>
</dbReference>
<protein>
    <submittedName>
        <fullName evidence="1">Uncharacterized protein</fullName>
    </submittedName>
</protein>
<organism evidence="1 2">
    <name type="scientific">Nesidiocoris tenuis</name>
    <dbReference type="NCBI Taxonomy" id="355587"/>
    <lineage>
        <taxon>Eukaryota</taxon>
        <taxon>Metazoa</taxon>
        <taxon>Ecdysozoa</taxon>
        <taxon>Arthropoda</taxon>
        <taxon>Hexapoda</taxon>
        <taxon>Insecta</taxon>
        <taxon>Pterygota</taxon>
        <taxon>Neoptera</taxon>
        <taxon>Paraneoptera</taxon>
        <taxon>Hemiptera</taxon>
        <taxon>Heteroptera</taxon>
        <taxon>Panheteroptera</taxon>
        <taxon>Cimicomorpha</taxon>
        <taxon>Miridae</taxon>
        <taxon>Dicyphina</taxon>
        <taxon>Nesidiocoris</taxon>
    </lineage>
</organism>
<name>A0A6H5HBF1_9HEMI</name>
<proteinExistence type="predicted"/>
<dbReference type="Proteomes" id="UP000479000">
    <property type="component" value="Unassembled WGS sequence"/>
</dbReference>
<gene>
    <name evidence="1" type="ORF">NTEN_LOCUS18470</name>
</gene>